<keyword evidence="5" id="KW-0479">Metal-binding</keyword>
<dbReference type="EMBL" id="GL996506">
    <property type="protein sequence ID" value="EGW30154.1"/>
    <property type="molecule type" value="Genomic_DNA"/>
</dbReference>
<name>G3AVD5_SPAPN</name>
<keyword evidence="5" id="KW-0349">Heme</keyword>
<comment type="caution">
    <text evidence="5">Lacks conserved residue(s) required for the propagation of feature annotation.</text>
</comment>
<dbReference type="HOGENOM" id="CLU_078308_1_0_1"/>
<keyword evidence="5" id="KW-0408">Iron</keyword>
<evidence type="ECO:0000256" key="4">
    <source>
        <dbReference type="ARBA" id="ARBA00023157"/>
    </source>
</evidence>
<evidence type="ECO:0000256" key="6">
    <source>
        <dbReference type="SAM" id="MobiDB-lite"/>
    </source>
</evidence>
<feature type="chain" id="PRO_5003442725" description="CFEM domain-containing protein" evidence="7">
    <location>
        <begin position="23"/>
        <end position="231"/>
    </location>
</feature>
<feature type="signal peptide" evidence="7">
    <location>
        <begin position="1"/>
        <end position="22"/>
    </location>
</feature>
<protein>
    <recommendedName>
        <fullName evidence="8">CFEM domain-containing protein</fullName>
    </recommendedName>
</protein>
<dbReference type="GO" id="GO:0005576">
    <property type="term" value="C:extracellular region"/>
    <property type="evidence" value="ECO:0007669"/>
    <property type="project" value="UniProtKB-SubCell"/>
</dbReference>
<dbReference type="GO" id="GO:0046872">
    <property type="term" value="F:metal ion binding"/>
    <property type="evidence" value="ECO:0007669"/>
    <property type="project" value="UniProtKB-UniRule"/>
</dbReference>
<comment type="subcellular location">
    <subcellularLocation>
        <location evidence="1">Secreted</location>
    </subcellularLocation>
</comment>
<proteinExistence type="predicted"/>
<dbReference type="AlphaFoldDB" id="G3AVD5"/>
<sequence>MASFLKISTLVALAVSLQSAYAAPPACLLACVAQVEKASDCSGLNDISCVCTSNGSDVEQCLKDICPNGQADDAISAFESTCSSFGDKVASVRSLSSSKASSSTKASSSSTTSSSTEASSTEASSTEASSTEATTSSTKASSTTTTSSSSSAAASSTEVESTTSSAAETTSAAATSSAAKPTTVTSAPTTAATSSEAQTSSSPAVTTVPSNAGSRLTAGAAVVGLIGAALL</sequence>
<accession>G3AVD5</accession>
<organism evidence="10">
    <name type="scientific">Spathaspora passalidarum (strain NRRL Y-27907 / 11-Y1)</name>
    <dbReference type="NCBI Taxonomy" id="619300"/>
    <lineage>
        <taxon>Eukaryota</taxon>
        <taxon>Fungi</taxon>
        <taxon>Dikarya</taxon>
        <taxon>Ascomycota</taxon>
        <taxon>Saccharomycotina</taxon>
        <taxon>Pichiomycetes</taxon>
        <taxon>Debaryomycetaceae</taxon>
        <taxon>Spathaspora</taxon>
    </lineage>
</organism>
<feature type="region of interest" description="Disordered" evidence="6">
    <location>
        <begin position="100"/>
        <end position="212"/>
    </location>
</feature>
<keyword evidence="10" id="KW-1185">Reference proteome</keyword>
<dbReference type="SMART" id="SM00747">
    <property type="entry name" value="CFEM"/>
    <property type="match status" value="1"/>
</dbReference>
<evidence type="ECO:0000313" key="10">
    <source>
        <dbReference type="Proteomes" id="UP000000709"/>
    </source>
</evidence>
<evidence type="ECO:0000313" key="9">
    <source>
        <dbReference type="EMBL" id="EGW30154.1"/>
    </source>
</evidence>
<keyword evidence="3 7" id="KW-0732">Signal</keyword>
<dbReference type="InterPro" id="IPR008427">
    <property type="entry name" value="Extracellular_membr_CFEM_dom"/>
</dbReference>
<dbReference type="OMA" id="ICPNDNA"/>
<dbReference type="eggNOG" id="ENOG502S1X2">
    <property type="taxonomic scope" value="Eukaryota"/>
</dbReference>
<evidence type="ECO:0000259" key="8">
    <source>
        <dbReference type="PROSITE" id="PS52012"/>
    </source>
</evidence>
<feature type="domain" description="CFEM" evidence="8">
    <location>
        <begin position="1"/>
        <end position="109"/>
    </location>
</feature>
<dbReference type="OrthoDB" id="4095829at2759"/>
<dbReference type="STRING" id="619300.G3AVD5"/>
<dbReference type="GO" id="GO:0009277">
    <property type="term" value="C:fungal-type cell wall"/>
    <property type="evidence" value="ECO:0007669"/>
    <property type="project" value="EnsemblFungi"/>
</dbReference>
<dbReference type="Proteomes" id="UP000000709">
    <property type="component" value="Unassembled WGS sequence"/>
</dbReference>
<reference evidence="9 10" key="1">
    <citation type="journal article" date="2011" name="Proc. Natl. Acad. Sci. U.S.A.">
        <title>Comparative genomics of xylose-fermenting fungi for enhanced biofuel production.</title>
        <authorList>
            <person name="Wohlbach D.J."/>
            <person name="Kuo A."/>
            <person name="Sato T.K."/>
            <person name="Potts K.M."/>
            <person name="Salamov A.A."/>
            <person name="LaButti K.M."/>
            <person name="Sun H."/>
            <person name="Clum A."/>
            <person name="Pangilinan J.L."/>
            <person name="Lindquist E.A."/>
            <person name="Lucas S."/>
            <person name="Lapidus A."/>
            <person name="Jin M."/>
            <person name="Gunawan C."/>
            <person name="Balan V."/>
            <person name="Dale B.E."/>
            <person name="Jeffries T.W."/>
            <person name="Zinkel R."/>
            <person name="Barry K.W."/>
            <person name="Grigoriev I.V."/>
            <person name="Gasch A.P."/>
        </authorList>
    </citation>
    <scope>NUCLEOTIDE SEQUENCE [LARGE SCALE GENOMIC DNA]</scope>
    <source>
        <strain evidence="10">NRRL Y-27907 / 11-Y1</strain>
    </source>
</reference>
<dbReference type="PROSITE" id="PS52012">
    <property type="entry name" value="CFEM"/>
    <property type="match status" value="1"/>
</dbReference>
<evidence type="ECO:0000256" key="7">
    <source>
        <dbReference type="SAM" id="SignalP"/>
    </source>
</evidence>
<keyword evidence="4" id="KW-1015">Disulfide bond</keyword>
<dbReference type="RefSeq" id="XP_007377920.1">
    <property type="nucleotide sequence ID" value="XM_007377858.1"/>
</dbReference>
<keyword evidence="2" id="KW-0964">Secreted</keyword>
<evidence type="ECO:0000256" key="1">
    <source>
        <dbReference type="ARBA" id="ARBA00004613"/>
    </source>
</evidence>
<dbReference type="Pfam" id="PF05730">
    <property type="entry name" value="CFEM"/>
    <property type="match status" value="1"/>
</dbReference>
<dbReference type="GO" id="GO:0005199">
    <property type="term" value="F:structural constituent of cell wall"/>
    <property type="evidence" value="ECO:0007669"/>
    <property type="project" value="EnsemblFungi"/>
</dbReference>
<dbReference type="InParanoid" id="G3AVD5"/>
<dbReference type="GO" id="GO:0031505">
    <property type="term" value="P:fungal-type cell wall organization"/>
    <property type="evidence" value="ECO:0007669"/>
    <property type="project" value="EnsemblFungi"/>
</dbReference>
<evidence type="ECO:0000256" key="5">
    <source>
        <dbReference type="PROSITE-ProRule" id="PRU01356"/>
    </source>
</evidence>
<evidence type="ECO:0000256" key="2">
    <source>
        <dbReference type="ARBA" id="ARBA00022525"/>
    </source>
</evidence>
<dbReference type="KEGG" id="spaa:SPAPADRAFT_63763"/>
<gene>
    <name evidence="9" type="ORF">SPAPADRAFT_63763</name>
</gene>
<dbReference type="GeneID" id="18874902"/>
<evidence type="ECO:0000256" key="3">
    <source>
        <dbReference type="ARBA" id="ARBA00022729"/>
    </source>
</evidence>
<feature type="compositionally biased region" description="Low complexity" evidence="6">
    <location>
        <begin position="100"/>
        <end position="210"/>
    </location>
</feature>
<feature type="binding site" description="axial binding residue" evidence="5">
    <location>
        <position position="46"/>
    </location>
    <ligand>
        <name>heme</name>
        <dbReference type="ChEBI" id="CHEBI:30413"/>
    </ligand>
    <ligandPart>
        <name>Fe</name>
        <dbReference type="ChEBI" id="CHEBI:18248"/>
    </ligandPart>
</feature>